<dbReference type="SUPFAM" id="SSF116726">
    <property type="entry name" value="TrkA C-terminal domain-like"/>
    <property type="match status" value="1"/>
</dbReference>
<dbReference type="PANTHER" id="PTHR32507:SF7">
    <property type="entry name" value="K(+)_H(+) ANTIPORTER NHAP2"/>
    <property type="match status" value="1"/>
</dbReference>
<evidence type="ECO:0000313" key="10">
    <source>
        <dbReference type="EMBL" id="KNE20919.1"/>
    </source>
</evidence>
<keyword evidence="2" id="KW-0813">Transport</keyword>
<feature type="transmembrane region" description="Helical" evidence="9">
    <location>
        <begin position="300"/>
        <end position="326"/>
    </location>
</feature>
<dbReference type="InterPro" id="IPR038770">
    <property type="entry name" value="Na+/solute_symporter_sf"/>
</dbReference>
<evidence type="ECO:0000256" key="6">
    <source>
        <dbReference type="ARBA" id="ARBA00022989"/>
    </source>
</evidence>
<dbReference type="GO" id="GO:0005886">
    <property type="term" value="C:plasma membrane"/>
    <property type="evidence" value="ECO:0007669"/>
    <property type="project" value="UniProtKB-SubCell"/>
</dbReference>
<dbReference type="InterPro" id="IPR006153">
    <property type="entry name" value="Cation/H_exchanger_TM"/>
</dbReference>
<evidence type="ECO:0000256" key="8">
    <source>
        <dbReference type="ARBA" id="ARBA00023136"/>
    </source>
</evidence>
<feature type="transmembrane region" description="Helical" evidence="9">
    <location>
        <begin position="338"/>
        <end position="360"/>
    </location>
</feature>
<keyword evidence="7" id="KW-0406">Ion transport</keyword>
<keyword evidence="6 9" id="KW-1133">Transmembrane helix</keyword>
<keyword evidence="11" id="KW-1185">Reference proteome</keyword>
<dbReference type="NCBIfam" id="NF003716">
    <property type="entry name" value="PRK05326.1-3"/>
    <property type="match status" value="1"/>
</dbReference>
<feature type="transmembrane region" description="Helical" evidence="9">
    <location>
        <begin position="275"/>
        <end position="294"/>
    </location>
</feature>
<keyword evidence="8 9" id="KW-0472">Membrane</keyword>
<dbReference type="OrthoDB" id="9810759at2"/>
<comment type="subcellular location">
    <subcellularLocation>
        <location evidence="1">Cell membrane</location>
        <topology evidence="1">Multi-pass membrane protein</topology>
    </subcellularLocation>
</comment>
<evidence type="ECO:0000313" key="11">
    <source>
        <dbReference type="Proteomes" id="UP000036780"/>
    </source>
</evidence>
<dbReference type="Pfam" id="PF02080">
    <property type="entry name" value="TrkA_C"/>
    <property type="match status" value="1"/>
</dbReference>
<feature type="transmembrane region" description="Helical" evidence="9">
    <location>
        <begin position="246"/>
        <end position="263"/>
    </location>
</feature>
<feature type="transmembrane region" description="Helical" evidence="9">
    <location>
        <begin position="192"/>
        <end position="211"/>
    </location>
</feature>
<dbReference type="Gene3D" id="1.20.1530.20">
    <property type="match status" value="1"/>
</dbReference>
<keyword evidence="5 9" id="KW-0812">Transmembrane</keyword>
<feature type="transmembrane region" description="Helical" evidence="9">
    <location>
        <begin position="92"/>
        <end position="112"/>
    </location>
</feature>
<dbReference type="InterPro" id="IPR006037">
    <property type="entry name" value="RCK_C"/>
</dbReference>
<comment type="caution">
    <text evidence="10">The sequence shown here is derived from an EMBL/GenBank/DDBJ whole genome shotgun (WGS) entry which is preliminary data.</text>
</comment>
<dbReference type="PANTHER" id="PTHR32507">
    <property type="entry name" value="NA(+)/H(+) ANTIPORTER 1"/>
    <property type="match status" value="1"/>
</dbReference>
<feature type="transmembrane region" description="Helical" evidence="9">
    <location>
        <begin position="366"/>
        <end position="389"/>
    </location>
</feature>
<feature type="transmembrane region" description="Helical" evidence="9">
    <location>
        <begin position="124"/>
        <end position="143"/>
    </location>
</feature>
<evidence type="ECO:0000256" key="5">
    <source>
        <dbReference type="ARBA" id="ARBA00022692"/>
    </source>
</evidence>
<dbReference type="NCBIfam" id="NF003715">
    <property type="entry name" value="PRK05326.1-2"/>
    <property type="match status" value="1"/>
</dbReference>
<proteinExistence type="predicted"/>
<feature type="transmembrane region" description="Helical" evidence="9">
    <location>
        <begin position="61"/>
        <end position="80"/>
    </location>
</feature>
<dbReference type="InterPro" id="IPR036721">
    <property type="entry name" value="RCK_C_sf"/>
</dbReference>
<evidence type="ECO:0000256" key="9">
    <source>
        <dbReference type="SAM" id="Phobius"/>
    </source>
</evidence>
<dbReference type="GO" id="GO:0006813">
    <property type="term" value="P:potassium ion transport"/>
    <property type="evidence" value="ECO:0007669"/>
    <property type="project" value="InterPro"/>
</dbReference>
<dbReference type="PROSITE" id="PS51202">
    <property type="entry name" value="RCK_C"/>
    <property type="match status" value="1"/>
</dbReference>
<dbReference type="PATRIC" id="fig|1473.5.peg.1422"/>
<reference evidence="11" key="1">
    <citation type="submission" date="2015-07" db="EMBL/GenBank/DDBJ databases">
        <title>Fjat-10053 dsm26.</title>
        <authorList>
            <person name="Liu B."/>
            <person name="Wang J."/>
            <person name="Zhu Y."/>
            <person name="Liu G."/>
            <person name="Chen Q."/>
            <person name="Chen Z."/>
            <person name="Lan J."/>
            <person name="Che J."/>
            <person name="Ge C."/>
            <person name="Shi H."/>
            <person name="Pan Z."/>
            <person name="Liu X."/>
        </authorList>
    </citation>
    <scope>NUCLEOTIDE SEQUENCE [LARGE SCALE GENOMIC DNA]</scope>
    <source>
        <strain evidence="11">DSM 26</strain>
    </source>
</reference>
<dbReference type="Proteomes" id="UP000036780">
    <property type="component" value="Unassembled WGS sequence"/>
</dbReference>
<dbReference type="GO" id="GO:1902600">
    <property type="term" value="P:proton transmembrane transport"/>
    <property type="evidence" value="ECO:0007669"/>
    <property type="project" value="InterPro"/>
</dbReference>
<evidence type="ECO:0000256" key="4">
    <source>
        <dbReference type="ARBA" id="ARBA00022475"/>
    </source>
</evidence>
<dbReference type="AlphaFoldDB" id="A0A0L0QQQ6"/>
<feature type="transmembrane region" description="Helical" evidence="9">
    <location>
        <begin position="12"/>
        <end position="30"/>
    </location>
</feature>
<keyword evidence="4" id="KW-1003">Cell membrane</keyword>
<evidence type="ECO:0000256" key="1">
    <source>
        <dbReference type="ARBA" id="ARBA00004651"/>
    </source>
</evidence>
<evidence type="ECO:0000256" key="3">
    <source>
        <dbReference type="ARBA" id="ARBA00022449"/>
    </source>
</evidence>
<feature type="transmembrane region" description="Helical" evidence="9">
    <location>
        <begin position="37"/>
        <end position="55"/>
    </location>
</feature>
<dbReference type="Gene3D" id="3.30.70.1450">
    <property type="entry name" value="Regulator of K+ conductance, C-terminal domain"/>
    <property type="match status" value="1"/>
</dbReference>
<name>A0A0L0QQQ6_VIRPA</name>
<evidence type="ECO:0000256" key="2">
    <source>
        <dbReference type="ARBA" id="ARBA00022448"/>
    </source>
</evidence>
<evidence type="ECO:0000256" key="7">
    <source>
        <dbReference type="ARBA" id="ARBA00023065"/>
    </source>
</evidence>
<organism evidence="10 11">
    <name type="scientific">Virgibacillus pantothenticus</name>
    <dbReference type="NCBI Taxonomy" id="1473"/>
    <lineage>
        <taxon>Bacteria</taxon>
        <taxon>Bacillati</taxon>
        <taxon>Bacillota</taxon>
        <taxon>Bacilli</taxon>
        <taxon>Bacillales</taxon>
        <taxon>Bacillaceae</taxon>
        <taxon>Virgibacillus</taxon>
    </lineage>
</organism>
<dbReference type="Pfam" id="PF00999">
    <property type="entry name" value="Na_H_Exchanger"/>
    <property type="match status" value="1"/>
</dbReference>
<gene>
    <name evidence="10" type="ORF">AFK71_13995</name>
</gene>
<feature type="transmembrane region" description="Helical" evidence="9">
    <location>
        <begin position="223"/>
        <end position="240"/>
    </location>
</feature>
<keyword evidence="3" id="KW-0050">Antiport</keyword>
<dbReference type="EMBL" id="LGTO01000007">
    <property type="protein sequence ID" value="KNE20919.1"/>
    <property type="molecule type" value="Genomic_DNA"/>
</dbReference>
<protein>
    <submittedName>
        <fullName evidence="10">Potassium transporter</fullName>
    </submittedName>
</protein>
<dbReference type="GO" id="GO:0015297">
    <property type="term" value="F:antiporter activity"/>
    <property type="evidence" value="ECO:0007669"/>
    <property type="project" value="UniProtKB-KW"/>
</dbReference>
<sequence length="491" mass="53243">MLPEIQQSNITILAISLILIFSIIAVKFSTKVNSPSLVFFIAIGMVLGSDTIHLFQFSDPAAAQLIGMLALVIILFDGGIKTNWQSIRPYACPALSLATVGVLLTSFIIGVTAKLLFSFSWPEAFLLGALVGSTDAAAVFAMLKGKNMSDNITYTLEGESGANDPMAVFLTTSLIAMITNESPSGLTFLGQFAWQMGGAVILGFIIGKLGSKGLHRMSLSSSGLYPLLALSFALFAYSFGSLLQTSGLLTVYVAAIVIGNHPLHQRHTILRFNEGISWIAQIGMFVLLGMFVIPSDLFSISIIIKGLLLSFTLMLVARPIATYIALIGAAFNWKEKCFLSWAGLRGAVPIVLALFPMLAQLEHSQLYFNIIFFIVLTSSVIQGTSLPWLGKKLGLARPAGTNPLHIVDLLSIGKKELEVVEYQIGKSNQIKGKTIADIDFPPKANIILIVREGQALSPTAKMKLQKKDIIYILIPYKDISKIDALLRDERE</sequence>
<accession>A0A0L0QQQ6</accession>
<dbReference type="GO" id="GO:0008324">
    <property type="term" value="F:monoatomic cation transmembrane transporter activity"/>
    <property type="evidence" value="ECO:0007669"/>
    <property type="project" value="InterPro"/>
</dbReference>